<evidence type="ECO:0000256" key="1">
    <source>
        <dbReference type="ARBA" id="ARBA00009902"/>
    </source>
</evidence>
<dbReference type="PANTHER" id="PTHR42800">
    <property type="entry name" value="EXOINULINASE INUD (AFU_ORTHOLOGUE AFUA_5G00480)"/>
    <property type="match status" value="1"/>
</dbReference>
<dbReference type="Gene3D" id="2.60.120.560">
    <property type="entry name" value="Exo-inulinase, domain 1"/>
    <property type="match status" value="1"/>
</dbReference>
<evidence type="ECO:0000256" key="3">
    <source>
        <dbReference type="ARBA" id="ARBA00023295"/>
    </source>
</evidence>
<keyword evidence="3" id="KW-0326">Glycosidase</keyword>
<evidence type="ECO:0000313" key="8">
    <source>
        <dbReference type="Proteomes" id="UP000285013"/>
    </source>
</evidence>
<keyword evidence="2" id="KW-0378">Hydrolase</keyword>
<accession>A0A415AL52</accession>
<evidence type="ECO:0000313" key="6">
    <source>
        <dbReference type="EMBL" id="RHL92118.1"/>
    </source>
</evidence>
<evidence type="ECO:0000256" key="2">
    <source>
        <dbReference type="ARBA" id="ARBA00022801"/>
    </source>
</evidence>
<dbReference type="SMART" id="SM00640">
    <property type="entry name" value="Glyco_32"/>
    <property type="match status" value="1"/>
</dbReference>
<proteinExistence type="inferred from homology"/>
<feature type="chain" id="PRO_5044602610" evidence="4">
    <location>
        <begin position="23"/>
        <end position="547"/>
    </location>
</feature>
<evidence type="ECO:0000313" key="7">
    <source>
        <dbReference type="EMBL" id="RYT81211.1"/>
    </source>
</evidence>
<dbReference type="SUPFAM" id="SSF49899">
    <property type="entry name" value="Concanavalin A-like lectins/glucanases"/>
    <property type="match status" value="1"/>
</dbReference>
<dbReference type="GO" id="GO:0005987">
    <property type="term" value="P:sucrose catabolic process"/>
    <property type="evidence" value="ECO:0007669"/>
    <property type="project" value="TreeGrafter"/>
</dbReference>
<feature type="domain" description="Glycosyl hydrolase family 32 N-terminal" evidence="5">
    <location>
        <begin position="120"/>
        <end position="395"/>
    </location>
</feature>
<comment type="similarity">
    <text evidence="1">Belongs to the glycosyl hydrolase 32 family.</text>
</comment>
<dbReference type="EMBL" id="RCXO01000007">
    <property type="protein sequence ID" value="RYT81211.1"/>
    <property type="molecule type" value="Genomic_DNA"/>
</dbReference>
<dbReference type="SUPFAM" id="SSF75005">
    <property type="entry name" value="Arabinanase/levansucrase/invertase"/>
    <property type="match status" value="1"/>
</dbReference>
<dbReference type="InterPro" id="IPR013320">
    <property type="entry name" value="ConA-like_dom_sf"/>
</dbReference>
<dbReference type="Gene3D" id="2.115.10.20">
    <property type="entry name" value="Glycosyl hydrolase domain, family 43"/>
    <property type="match status" value="1"/>
</dbReference>
<protein>
    <submittedName>
        <fullName evidence="6">2,6-beta-D-fructofuranosidase</fullName>
    </submittedName>
</protein>
<dbReference type="CDD" id="cd18622">
    <property type="entry name" value="GH32_Inu-like"/>
    <property type="match status" value="1"/>
</dbReference>
<dbReference type="GO" id="GO:0004575">
    <property type="term" value="F:sucrose alpha-glucosidase activity"/>
    <property type="evidence" value="ECO:0007669"/>
    <property type="project" value="TreeGrafter"/>
</dbReference>
<organism evidence="6 8">
    <name type="scientific">Bacteroides intestinalis</name>
    <dbReference type="NCBI Taxonomy" id="329854"/>
    <lineage>
        <taxon>Bacteria</taxon>
        <taxon>Pseudomonadati</taxon>
        <taxon>Bacteroidota</taxon>
        <taxon>Bacteroidia</taxon>
        <taxon>Bacteroidales</taxon>
        <taxon>Bacteroidaceae</taxon>
        <taxon>Bacteroides</taxon>
    </lineage>
</organism>
<dbReference type="GO" id="GO:0005737">
    <property type="term" value="C:cytoplasm"/>
    <property type="evidence" value="ECO:0007669"/>
    <property type="project" value="TreeGrafter"/>
</dbReference>
<evidence type="ECO:0000256" key="4">
    <source>
        <dbReference type="SAM" id="SignalP"/>
    </source>
</evidence>
<dbReference type="Proteomes" id="UP000285013">
    <property type="component" value="Unassembled WGS sequence"/>
</dbReference>
<comment type="caution">
    <text evidence="6">The sequence shown here is derived from an EMBL/GenBank/DDBJ whole genome shotgun (WGS) entry which is preliminary data.</text>
</comment>
<feature type="signal peptide" evidence="4">
    <location>
        <begin position="1"/>
        <end position="22"/>
    </location>
</feature>
<dbReference type="Pfam" id="PF00251">
    <property type="entry name" value="Glyco_hydro_32N"/>
    <property type="match status" value="1"/>
</dbReference>
<dbReference type="OrthoDB" id="9759709at2"/>
<sequence length="547" mass="63161">MKLILRLLLTGAFLLSCNWAFSGDIELKINKKYLNFPVSHKQERAKMTFKSEGKPDLSVVIRLASGEADYWVFKDVSDLKGKTIRISYEGDEKGLSKIYQDDFIAGHDSLYRETNRPQFHFTTRRGWINDPNGLIYHDGEYHLFYQHNPYERDWENMHWGHAVSKDLIHWEELPDALYPDHLGTMYSGSAVTDYENTAGYNRDNVPAMIVAYTAASPDKQVQCIAYSLDNGRTFTKYPENPVIDSKHIWNSIDTRDPKVFWYKPGKHWVMVLNERDGHSIYISSNLKEWTYQSHITGFWECPELFELPIDGDPNNTKWVMYGATGTYMLGSFNGKVFKPEMGKYQYTTGSIYAAQTFTNMPDGRRIQIGWGRISHPGMPFNGMMCLPTELTLRTTKDGPRLFNVPIKESEQLFTPLRQWNSLKANEANELLKEFENADYLRIKTTFKLSHATSAGFNLFGQQMLTYDLNPNTINGVFYSPDDMTSMEITADIYIDRTSIEVFVDNGAYSFSMVRKPDKNNKEGFHFWGNNIDIKDLQVFGGKSIWDK</sequence>
<gene>
    <name evidence="6" type="ORF">DWZ95_12495</name>
    <name evidence="7" type="ORF">EAJ06_07735</name>
</gene>
<reference evidence="6 8" key="1">
    <citation type="submission" date="2018-08" db="EMBL/GenBank/DDBJ databases">
        <title>A genome reference for cultivated species of the human gut microbiota.</title>
        <authorList>
            <person name="Zou Y."/>
            <person name="Xue W."/>
            <person name="Luo G."/>
        </authorList>
    </citation>
    <scope>NUCLEOTIDE SEQUENCE [LARGE SCALE GENOMIC DNA]</scope>
    <source>
        <strain evidence="6 8">AF36-16BH</strain>
    </source>
</reference>
<name>A0A415AL52_9BACE</name>
<dbReference type="EMBL" id="QRPE01000014">
    <property type="protein sequence ID" value="RHL92118.1"/>
    <property type="molecule type" value="Genomic_DNA"/>
</dbReference>
<dbReference type="AlphaFoldDB" id="A0A415AL52"/>
<dbReference type="GeneID" id="26160504"/>
<keyword evidence="9" id="KW-1185">Reference proteome</keyword>
<dbReference type="InterPro" id="IPR001362">
    <property type="entry name" value="Glyco_hydro_32"/>
</dbReference>
<evidence type="ECO:0000313" key="9">
    <source>
        <dbReference type="Proteomes" id="UP000291191"/>
    </source>
</evidence>
<evidence type="ECO:0000259" key="5">
    <source>
        <dbReference type="Pfam" id="PF00251"/>
    </source>
</evidence>
<dbReference type="InterPro" id="IPR023296">
    <property type="entry name" value="Glyco_hydro_beta-prop_sf"/>
</dbReference>
<reference evidence="7 9" key="2">
    <citation type="journal article" date="2019" name="Science, e1252229">
        <title>Invertible promoters mediate bacterial phase variation, antibiotic resistance, and host adaptation in the gut.</title>
        <authorList>
            <person name="Jiang X."/>
            <person name="Hall A.B."/>
            <person name="Arthur T.D."/>
            <person name="Plichta D.R."/>
            <person name="Covington C.T."/>
            <person name="Poyet M."/>
            <person name="Crothers J."/>
            <person name="Moses P.L."/>
            <person name="Tolonen A.C."/>
            <person name="Vlamakis H."/>
            <person name="Alm E.J."/>
            <person name="Xavier R.J."/>
        </authorList>
    </citation>
    <scope>NUCLEOTIDE SEQUENCE [LARGE SCALE GENOMIC DNA]</scope>
    <source>
        <strain evidence="7">Bf_0095</strain>
        <strain evidence="9">bf_0095</strain>
    </source>
</reference>
<dbReference type="PROSITE" id="PS51257">
    <property type="entry name" value="PROKAR_LIPOPROTEIN"/>
    <property type="match status" value="1"/>
</dbReference>
<keyword evidence="4" id="KW-0732">Signal</keyword>
<dbReference type="InterPro" id="IPR013148">
    <property type="entry name" value="Glyco_hydro_32_N"/>
</dbReference>
<dbReference type="Proteomes" id="UP000291191">
    <property type="component" value="Unassembled WGS sequence"/>
</dbReference>
<dbReference type="RefSeq" id="WP_007664473.1">
    <property type="nucleotide sequence ID" value="NZ_CDQQ01000458.1"/>
</dbReference>
<dbReference type="PANTHER" id="PTHR42800:SF1">
    <property type="entry name" value="EXOINULINASE INUD (AFU_ORTHOLOGUE AFUA_5G00480)"/>
    <property type="match status" value="1"/>
</dbReference>